<keyword evidence="4" id="KW-1185">Reference proteome</keyword>
<gene>
    <name evidence="3" type="ORF">BSZ32_07100</name>
</gene>
<feature type="chain" id="PRO_5015598258" description="HupE / UreJ protein" evidence="2">
    <location>
        <begin position="21"/>
        <end position="330"/>
    </location>
</feature>
<feature type="transmembrane region" description="Helical" evidence="1">
    <location>
        <begin position="303"/>
        <end position="322"/>
    </location>
</feature>
<feature type="transmembrane region" description="Helical" evidence="1">
    <location>
        <begin position="142"/>
        <end position="168"/>
    </location>
</feature>
<sequence>MRLWLLLCCFIFGQLGSLQAHEMRPAYLELKETGAGKFDVLWKVPARGADQRLGLYLRFSDDVKTIGEPVSGFLNGAHVQRLRVQREGGLAGTELHIDGLDKTMTDVLCRVEYANGNHLTTRISPESASYIFATEPSQWEVLWTYLVLGVEHILLGIDHLLFVLALLLVVRSWKLLFGTITAFTIAHSITLGLASLGFVSVPGAPVEAIIALSIVFVAAEIVRSYRGNPGITQRAPWIVAFSFGLLHGFGFAGALSEIGLPQSAIPMVLLSFNVGVELGQLAFVLTLVLVYQTVKRVPLKLPQWSRLVAPYAIGSVAVFWVVERVLAFWQ</sequence>
<feature type="transmembrane region" description="Helical" evidence="1">
    <location>
        <begin position="204"/>
        <end position="223"/>
    </location>
</feature>
<accession>A0A2S7TZX5</accession>
<dbReference type="OrthoDB" id="9808870at2"/>
<dbReference type="InterPro" id="IPR032809">
    <property type="entry name" value="Put_HupE_UreJ"/>
</dbReference>
<keyword evidence="1" id="KW-0812">Transmembrane</keyword>
<dbReference type="AlphaFoldDB" id="A0A2S7TZX5"/>
<protein>
    <recommendedName>
        <fullName evidence="5">HupE / UreJ protein</fullName>
    </recommendedName>
</protein>
<keyword evidence="2" id="KW-0732">Signal</keyword>
<proteinExistence type="predicted"/>
<evidence type="ECO:0000256" key="2">
    <source>
        <dbReference type="SAM" id="SignalP"/>
    </source>
</evidence>
<name>A0A2S7TZX5_9BACT</name>
<dbReference type="Pfam" id="PF13795">
    <property type="entry name" value="HupE_UreJ_2"/>
    <property type="match status" value="1"/>
</dbReference>
<comment type="caution">
    <text evidence="3">The sequence shown here is derived from an EMBL/GenBank/DDBJ whole genome shotgun (WGS) entry which is preliminary data.</text>
</comment>
<feature type="transmembrane region" description="Helical" evidence="1">
    <location>
        <begin position="267"/>
        <end position="291"/>
    </location>
</feature>
<evidence type="ECO:0000256" key="1">
    <source>
        <dbReference type="SAM" id="Phobius"/>
    </source>
</evidence>
<dbReference type="Proteomes" id="UP000239907">
    <property type="component" value="Unassembled WGS sequence"/>
</dbReference>
<keyword evidence="1" id="KW-1133">Transmembrane helix</keyword>
<feature type="transmembrane region" description="Helical" evidence="1">
    <location>
        <begin position="235"/>
        <end position="255"/>
    </location>
</feature>
<evidence type="ECO:0000313" key="4">
    <source>
        <dbReference type="Proteomes" id="UP000239907"/>
    </source>
</evidence>
<feature type="signal peptide" evidence="2">
    <location>
        <begin position="1"/>
        <end position="20"/>
    </location>
</feature>
<feature type="transmembrane region" description="Helical" evidence="1">
    <location>
        <begin position="175"/>
        <end position="198"/>
    </location>
</feature>
<evidence type="ECO:0000313" key="3">
    <source>
        <dbReference type="EMBL" id="PQJ28298.1"/>
    </source>
</evidence>
<dbReference type="EMBL" id="MQWA01000001">
    <property type="protein sequence ID" value="PQJ28298.1"/>
    <property type="molecule type" value="Genomic_DNA"/>
</dbReference>
<evidence type="ECO:0008006" key="5">
    <source>
        <dbReference type="Google" id="ProtNLM"/>
    </source>
</evidence>
<reference evidence="3 4" key="1">
    <citation type="submission" date="2016-12" db="EMBL/GenBank/DDBJ databases">
        <title>Study of bacterial adaptation to deep sea.</title>
        <authorList>
            <person name="Song J."/>
            <person name="Yoshizawa S."/>
            <person name="Kogure K."/>
        </authorList>
    </citation>
    <scope>NUCLEOTIDE SEQUENCE [LARGE SCALE GENOMIC DNA]</scope>
    <source>
        <strain evidence="3 4">SAORIC-165</strain>
    </source>
</reference>
<organism evidence="3 4">
    <name type="scientific">Rubritalea profundi</name>
    <dbReference type="NCBI Taxonomy" id="1658618"/>
    <lineage>
        <taxon>Bacteria</taxon>
        <taxon>Pseudomonadati</taxon>
        <taxon>Verrucomicrobiota</taxon>
        <taxon>Verrucomicrobiia</taxon>
        <taxon>Verrucomicrobiales</taxon>
        <taxon>Rubritaleaceae</taxon>
        <taxon>Rubritalea</taxon>
    </lineage>
</organism>
<keyword evidence="1" id="KW-0472">Membrane</keyword>